<keyword evidence="6" id="KW-1185">Reference proteome</keyword>
<dbReference type="SMART" id="SM00347">
    <property type="entry name" value="HTH_MARR"/>
    <property type="match status" value="1"/>
</dbReference>
<keyword evidence="1" id="KW-0805">Transcription regulation</keyword>
<evidence type="ECO:0000313" key="6">
    <source>
        <dbReference type="Proteomes" id="UP000184420"/>
    </source>
</evidence>
<sequence length="233" mass="26649">MSELVKLISAWDTYNQQHKGATAVEFCMNFLATESNGQLFSGLTPPDLDTVFAKLIGRVANMHTVYCKMALQDMPGFELEWFYFLSSIYHLKSVKKTQLIQYNFTEQTTGIDILNKLKKLGYVSEKADPDDKRAKLVSITKAGEKTLFKLYQLLYKPTLLLYHDISQQDKQVVVNLLKRTEQKHQEMLSGARNKSIDELLVQELGSAKITAIAKEQENRITQFSNARKTKEDV</sequence>
<gene>
    <name evidence="5" type="ORF">SAMN05444266_10862</name>
</gene>
<feature type="domain" description="HTH marR-type" evidence="4">
    <location>
        <begin position="49"/>
        <end position="182"/>
    </location>
</feature>
<dbReference type="PANTHER" id="PTHR42756:SF1">
    <property type="entry name" value="TRANSCRIPTIONAL REPRESSOR OF EMRAB OPERON"/>
    <property type="match status" value="1"/>
</dbReference>
<dbReference type="EMBL" id="FRBL01000008">
    <property type="protein sequence ID" value="SHM43176.1"/>
    <property type="molecule type" value="Genomic_DNA"/>
</dbReference>
<evidence type="ECO:0000256" key="2">
    <source>
        <dbReference type="ARBA" id="ARBA00023125"/>
    </source>
</evidence>
<dbReference type="InterPro" id="IPR036388">
    <property type="entry name" value="WH-like_DNA-bd_sf"/>
</dbReference>
<dbReference type="Proteomes" id="UP000184420">
    <property type="component" value="Unassembled WGS sequence"/>
</dbReference>
<dbReference type="PANTHER" id="PTHR42756">
    <property type="entry name" value="TRANSCRIPTIONAL REGULATOR, MARR"/>
    <property type="match status" value="1"/>
</dbReference>
<dbReference type="InterPro" id="IPR036390">
    <property type="entry name" value="WH_DNA-bd_sf"/>
</dbReference>
<dbReference type="OrthoDB" id="961069at2"/>
<keyword evidence="3" id="KW-0804">Transcription</keyword>
<evidence type="ECO:0000259" key="4">
    <source>
        <dbReference type="PROSITE" id="PS50995"/>
    </source>
</evidence>
<organism evidence="5 6">
    <name type="scientific">Chitinophaga jiangningensis</name>
    <dbReference type="NCBI Taxonomy" id="1419482"/>
    <lineage>
        <taxon>Bacteria</taxon>
        <taxon>Pseudomonadati</taxon>
        <taxon>Bacteroidota</taxon>
        <taxon>Chitinophagia</taxon>
        <taxon>Chitinophagales</taxon>
        <taxon>Chitinophagaceae</taxon>
        <taxon>Chitinophaga</taxon>
    </lineage>
</organism>
<evidence type="ECO:0000256" key="1">
    <source>
        <dbReference type="ARBA" id="ARBA00023015"/>
    </source>
</evidence>
<proteinExistence type="predicted"/>
<reference evidence="5 6" key="1">
    <citation type="submission" date="2016-11" db="EMBL/GenBank/DDBJ databases">
        <authorList>
            <person name="Jaros S."/>
            <person name="Januszkiewicz K."/>
            <person name="Wedrychowicz H."/>
        </authorList>
    </citation>
    <scope>NUCLEOTIDE SEQUENCE [LARGE SCALE GENOMIC DNA]</scope>
    <source>
        <strain evidence="5 6">DSM 27406</strain>
    </source>
</reference>
<dbReference type="PRINTS" id="PR00598">
    <property type="entry name" value="HTHMARR"/>
</dbReference>
<evidence type="ECO:0000313" key="5">
    <source>
        <dbReference type="EMBL" id="SHM43176.1"/>
    </source>
</evidence>
<name>A0A1M7IQT0_9BACT</name>
<dbReference type="AlphaFoldDB" id="A0A1M7IQT0"/>
<accession>A0A1M7IQT0</accession>
<dbReference type="STRING" id="1419482.SAMN05444266_10862"/>
<dbReference type="InterPro" id="IPR000835">
    <property type="entry name" value="HTH_MarR-typ"/>
</dbReference>
<dbReference type="SUPFAM" id="SSF46785">
    <property type="entry name" value="Winged helix' DNA-binding domain"/>
    <property type="match status" value="1"/>
</dbReference>
<dbReference type="Pfam" id="PF13463">
    <property type="entry name" value="HTH_27"/>
    <property type="match status" value="1"/>
</dbReference>
<protein>
    <submittedName>
        <fullName evidence="5">DNA-binding transcriptional regulator, MarR family</fullName>
    </submittedName>
</protein>
<keyword evidence="2 5" id="KW-0238">DNA-binding</keyword>
<dbReference type="RefSeq" id="WP_073084878.1">
    <property type="nucleotide sequence ID" value="NZ_FRBL01000008.1"/>
</dbReference>
<dbReference type="Gene3D" id="1.10.10.10">
    <property type="entry name" value="Winged helix-like DNA-binding domain superfamily/Winged helix DNA-binding domain"/>
    <property type="match status" value="1"/>
</dbReference>
<dbReference type="GO" id="GO:0003677">
    <property type="term" value="F:DNA binding"/>
    <property type="evidence" value="ECO:0007669"/>
    <property type="project" value="UniProtKB-KW"/>
</dbReference>
<dbReference type="GO" id="GO:0003700">
    <property type="term" value="F:DNA-binding transcription factor activity"/>
    <property type="evidence" value="ECO:0007669"/>
    <property type="project" value="InterPro"/>
</dbReference>
<dbReference type="PROSITE" id="PS50995">
    <property type="entry name" value="HTH_MARR_2"/>
    <property type="match status" value="1"/>
</dbReference>
<evidence type="ECO:0000256" key="3">
    <source>
        <dbReference type="ARBA" id="ARBA00023163"/>
    </source>
</evidence>